<dbReference type="OrthoDB" id="369138at2"/>
<keyword evidence="1" id="KW-0805">Transcription regulation</keyword>
<dbReference type="Gene3D" id="1.20.120.530">
    <property type="entry name" value="GntR ligand-binding domain-like"/>
    <property type="match status" value="1"/>
</dbReference>
<comment type="caution">
    <text evidence="5">The sequence shown here is derived from an EMBL/GenBank/DDBJ whole genome shotgun (WGS) entry which is preliminary data.</text>
</comment>
<dbReference type="InterPro" id="IPR008920">
    <property type="entry name" value="TF_FadR/GntR_C"/>
</dbReference>
<protein>
    <submittedName>
        <fullName evidence="5">FadR family transcriptional regulator</fullName>
    </submittedName>
</protein>
<dbReference type="InterPro" id="IPR036388">
    <property type="entry name" value="WH-like_DNA-bd_sf"/>
</dbReference>
<dbReference type="PANTHER" id="PTHR43537">
    <property type="entry name" value="TRANSCRIPTIONAL REGULATOR, GNTR FAMILY"/>
    <property type="match status" value="1"/>
</dbReference>
<dbReference type="GO" id="GO:0003677">
    <property type="term" value="F:DNA binding"/>
    <property type="evidence" value="ECO:0007669"/>
    <property type="project" value="UniProtKB-KW"/>
</dbReference>
<dbReference type="Pfam" id="PF07729">
    <property type="entry name" value="FCD"/>
    <property type="match status" value="1"/>
</dbReference>
<dbReference type="RefSeq" id="WP_120751819.1">
    <property type="nucleotide sequence ID" value="NZ_RBAH01000046.1"/>
</dbReference>
<organism evidence="5 6">
    <name type="scientific">Paenibacillus ginsengarvi</name>
    <dbReference type="NCBI Taxonomy" id="400777"/>
    <lineage>
        <taxon>Bacteria</taxon>
        <taxon>Bacillati</taxon>
        <taxon>Bacillota</taxon>
        <taxon>Bacilli</taxon>
        <taxon>Bacillales</taxon>
        <taxon>Paenibacillaceae</taxon>
        <taxon>Paenibacillus</taxon>
    </lineage>
</organism>
<feature type="domain" description="HTH gntR-type" evidence="4">
    <location>
        <begin position="15"/>
        <end position="85"/>
    </location>
</feature>
<name>A0A3B0ARB8_9BACL</name>
<proteinExistence type="predicted"/>
<dbReference type="PANTHER" id="PTHR43537:SF5">
    <property type="entry name" value="UXU OPERON TRANSCRIPTIONAL REGULATOR"/>
    <property type="match status" value="1"/>
</dbReference>
<dbReference type="SMART" id="SM00895">
    <property type="entry name" value="FCD"/>
    <property type="match status" value="1"/>
</dbReference>
<evidence type="ECO:0000259" key="4">
    <source>
        <dbReference type="PROSITE" id="PS50949"/>
    </source>
</evidence>
<dbReference type="Proteomes" id="UP000282311">
    <property type="component" value="Unassembled WGS sequence"/>
</dbReference>
<dbReference type="EMBL" id="RBAH01000046">
    <property type="protein sequence ID" value="RKN62992.1"/>
    <property type="molecule type" value="Genomic_DNA"/>
</dbReference>
<evidence type="ECO:0000256" key="2">
    <source>
        <dbReference type="ARBA" id="ARBA00023125"/>
    </source>
</evidence>
<dbReference type="SUPFAM" id="SSF46785">
    <property type="entry name" value="Winged helix' DNA-binding domain"/>
    <property type="match status" value="1"/>
</dbReference>
<dbReference type="PROSITE" id="PS50949">
    <property type="entry name" value="HTH_GNTR"/>
    <property type="match status" value="1"/>
</dbReference>
<keyword evidence="6" id="KW-1185">Reference proteome</keyword>
<keyword evidence="2" id="KW-0238">DNA-binding</keyword>
<dbReference type="Pfam" id="PF00392">
    <property type="entry name" value="GntR"/>
    <property type="match status" value="1"/>
</dbReference>
<evidence type="ECO:0000313" key="5">
    <source>
        <dbReference type="EMBL" id="RKN62992.1"/>
    </source>
</evidence>
<keyword evidence="3" id="KW-0804">Transcription</keyword>
<dbReference type="CDD" id="cd07377">
    <property type="entry name" value="WHTH_GntR"/>
    <property type="match status" value="1"/>
</dbReference>
<dbReference type="AlphaFoldDB" id="A0A3B0ARB8"/>
<dbReference type="InterPro" id="IPR036390">
    <property type="entry name" value="WH_DNA-bd_sf"/>
</dbReference>
<reference evidence="5 6" key="1">
    <citation type="journal article" date="2007" name="Int. J. Syst. Evol. Microbiol.">
        <title>Paenibacillus ginsengarvi sp. nov., isolated from soil from ginseng cultivation.</title>
        <authorList>
            <person name="Yoon M.H."/>
            <person name="Ten L.N."/>
            <person name="Im W.T."/>
        </authorList>
    </citation>
    <scope>NUCLEOTIDE SEQUENCE [LARGE SCALE GENOMIC DNA]</scope>
    <source>
        <strain evidence="5 6">KCTC 13059</strain>
    </source>
</reference>
<gene>
    <name evidence="5" type="ORF">D7M11_34515</name>
</gene>
<dbReference type="PRINTS" id="PR00035">
    <property type="entry name" value="HTHGNTR"/>
</dbReference>
<sequence length="238" mass="27220">MVSPFFAQFKEVTPKRVSDFILEQLEEAIILKEVLPEEQLPPERELATLFKASRLAVREAIAELEQKGLIERRLGAKGGTFVLPLTAKTHQRTIQQIADNWTQTKELLEYRSVIEPEAARLAAARITPEHLAYVRDLVEKSSGEDCNREMFRSLDVKFHLEIARASGNSFFESAVRLIRTKINPGLDLMPYNREIQLASYEQHRVLIEALAERDGDKASKTMHMHVHKTLAKLSQFVE</sequence>
<dbReference type="Gene3D" id="1.10.10.10">
    <property type="entry name" value="Winged helix-like DNA-binding domain superfamily/Winged helix DNA-binding domain"/>
    <property type="match status" value="1"/>
</dbReference>
<dbReference type="SUPFAM" id="SSF48008">
    <property type="entry name" value="GntR ligand-binding domain-like"/>
    <property type="match status" value="1"/>
</dbReference>
<evidence type="ECO:0000256" key="3">
    <source>
        <dbReference type="ARBA" id="ARBA00023163"/>
    </source>
</evidence>
<evidence type="ECO:0000313" key="6">
    <source>
        <dbReference type="Proteomes" id="UP000282311"/>
    </source>
</evidence>
<dbReference type="InterPro" id="IPR011711">
    <property type="entry name" value="GntR_C"/>
</dbReference>
<dbReference type="GO" id="GO:0003700">
    <property type="term" value="F:DNA-binding transcription factor activity"/>
    <property type="evidence" value="ECO:0007669"/>
    <property type="project" value="InterPro"/>
</dbReference>
<dbReference type="InterPro" id="IPR000524">
    <property type="entry name" value="Tscrpt_reg_HTH_GntR"/>
</dbReference>
<dbReference type="SMART" id="SM00345">
    <property type="entry name" value="HTH_GNTR"/>
    <property type="match status" value="1"/>
</dbReference>
<evidence type="ECO:0000256" key="1">
    <source>
        <dbReference type="ARBA" id="ARBA00023015"/>
    </source>
</evidence>
<accession>A0A3B0ARB8</accession>